<evidence type="ECO:0000259" key="3">
    <source>
        <dbReference type="SMART" id="SM00822"/>
    </source>
</evidence>
<sequence length="248" mass="25422">MSKLIGRTAVVTGAAGGLGLAMARRFAEEGATVALLDLDAERLTAAVATLPEGKGVALPCDVTDRLALKAAVDGFCAKTGGLDILINNAVKFYYAPLVDMPEAEIDRMLAVGIKGTLWAFQAATPYLVKSKGSIINLSSVAVSFSIRNAGVYTSIKGAIDALTRQQAVELGAQGVRVNAIAPGPVDTPGASSVIDAEGWETRRSRTPLKRLATAEEVAAAALFLVSGEAASITGVTLKIDAGITVVGP</sequence>
<dbReference type="Gene3D" id="3.40.50.720">
    <property type="entry name" value="NAD(P)-binding Rossmann-like Domain"/>
    <property type="match status" value="1"/>
</dbReference>
<dbReference type="SMART" id="SM00822">
    <property type="entry name" value="PKS_KR"/>
    <property type="match status" value="1"/>
</dbReference>
<dbReference type="Proteomes" id="UP000708298">
    <property type="component" value="Unassembled WGS sequence"/>
</dbReference>
<dbReference type="InterPro" id="IPR002347">
    <property type="entry name" value="SDR_fam"/>
</dbReference>
<dbReference type="EMBL" id="JAESVB010000014">
    <property type="protein sequence ID" value="MCB8877515.1"/>
    <property type="molecule type" value="Genomic_DNA"/>
</dbReference>
<dbReference type="FunFam" id="3.40.50.720:FF:000084">
    <property type="entry name" value="Short-chain dehydrogenase reductase"/>
    <property type="match status" value="1"/>
</dbReference>
<proteinExistence type="inferred from homology"/>
<reference evidence="4" key="2">
    <citation type="submission" date="2021-01" db="EMBL/GenBank/DDBJ databases">
        <authorList>
            <person name="Mieszkin S."/>
            <person name="Pouder E."/>
            <person name="Alain K."/>
        </authorList>
    </citation>
    <scope>NUCLEOTIDE SEQUENCE</scope>
    <source>
        <strain evidence="4">HW T2.11</strain>
    </source>
</reference>
<evidence type="ECO:0000256" key="1">
    <source>
        <dbReference type="ARBA" id="ARBA00006484"/>
    </source>
</evidence>
<dbReference type="AlphaFoldDB" id="A0A964E0H3"/>
<dbReference type="InterPro" id="IPR057326">
    <property type="entry name" value="KR_dom"/>
</dbReference>
<keyword evidence="5" id="KW-1185">Reference proteome</keyword>
<organism evidence="4 5">
    <name type="scientific">Acidisoma silvae</name>
    <dbReference type="NCBI Taxonomy" id="2802396"/>
    <lineage>
        <taxon>Bacteria</taxon>
        <taxon>Pseudomonadati</taxon>
        <taxon>Pseudomonadota</taxon>
        <taxon>Alphaproteobacteria</taxon>
        <taxon>Acetobacterales</taxon>
        <taxon>Acidocellaceae</taxon>
        <taxon>Acidisoma</taxon>
    </lineage>
</organism>
<feature type="domain" description="Ketoreductase" evidence="3">
    <location>
        <begin position="7"/>
        <end position="202"/>
    </location>
</feature>
<keyword evidence="2" id="KW-0560">Oxidoreductase</keyword>
<evidence type="ECO:0000256" key="2">
    <source>
        <dbReference type="ARBA" id="ARBA00023002"/>
    </source>
</evidence>
<evidence type="ECO:0000313" key="4">
    <source>
        <dbReference type="EMBL" id="MCB8877515.1"/>
    </source>
</evidence>
<protein>
    <submittedName>
        <fullName evidence="4">SDR family oxidoreductase</fullName>
    </submittedName>
</protein>
<accession>A0A964E0H3</accession>
<dbReference type="PANTHER" id="PTHR43639">
    <property type="entry name" value="OXIDOREDUCTASE, SHORT-CHAIN DEHYDROGENASE/REDUCTASE FAMILY (AFU_ORTHOLOGUE AFUA_5G02870)"/>
    <property type="match status" value="1"/>
</dbReference>
<dbReference type="InterPro" id="IPR036291">
    <property type="entry name" value="NAD(P)-bd_dom_sf"/>
</dbReference>
<dbReference type="RefSeq" id="WP_227323163.1">
    <property type="nucleotide sequence ID" value="NZ_JAESVB010000014.1"/>
</dbReference>
<dbReference type="CDD" id="cd05233">
    <property type="entry name" value="SDR_c"/>
    <property type="match status" value="1"/>
</dbReference>
<reference evidence="4" key="1">
    <citation type="journal article" date="2021" name="Microorganisms">
        <title>Acidisoma silvae sp. nov. and Acidisomacellulosilytica sp. nov., Two Acidophilic Bacteria Isolated from Decaying Wood, Hydrolyzing Cellulose and Producing Poly-3-hydroxybutyrate.</title>
        <authorList>
            <person name="Mieszkin S."/>
            <person name="Pouder E."/>
            <person name="Uroz S."/>
            <person name="Simon-Colin C."/>
            <person name="Alain K."/>
        </authorList>
    </citation>
    <scope>NUCLEOTIDE SEQUENCE</scope>
    <source>
        <strain evidence="4">HW T2.11</strain>
    </source>
</reference>
<comment type="caution">
    <text evidence="4">The sequence shown here is derived from an EMBL/GenBank/DDBJ whole genome shotgun (WGS) entry which is preliminary data.</text>
</comment>
<name>A0A964E0H3_9PROT</name>
<comment type="similarity">
    <text evidence="1">Belongs to the short-chain dehydrogenases/reductases (SDR) family.</text>
</comment>
<dbReference type="GO" id="GO:0016491">
    <property type="term" value="F:oxidoreductase activity"/>
    <property type="evidence" value="ECO:0007669"/>
    <property type="project" value="UniProtKB-KW"/>
</dbReference>
<gene>
    <name evidence="4" type="ORF">ASILVAE211_20135</name>
</gene>
<dbReference type="SUPFAM" id="SSF51735">
    <property type="entry name" value="NAD(P)-binding Rossmann-fold domains"/>
    <property type="match status" value="1"/>
</dbReference>
<dbReference type="PRINTS" id="PR00080">
    <property type="entry name" value="SDRFAMILY"/>
</dbReference>
<dbReference type="PANTHER" id="PTHR43639:SF1">
    <property type="entry name" value="SHORT-CHAIN DEHYDROGENASE_REDUCTASE FAMILY PROTEIN"/>
    <property type="match status" value="1"/>
</dbReference>
<dbReference type="PRINTS" id="PR00081">
    <property type="entry name" value="GDHRDH"/>
</dbReference>
<evidence type="ECO:0000313" key="5">
    <source>
        <dbReference type="Proteomes" id="UP000708298"/>
    </source>
</evidence>
<dbReference type="Pfam" id="PF13561">
    <property type="entry name" value="adh_short_C2"/>
    <property type="match status" value="1"/>
</dbReference>